<keyword evidence="2" id="KW-1185">Reference proteome</keyword>
<evidence type="ECO:0000313" key="1">
    <source>
        <dbReference type="EMBL" id="KAL3318896.1"/>
    </source>
</evidence>
<evidence type="ECO:0000313" key="2">
    <source>
        <dbReference type="Proteomes" id="UP001626550"/>
    </source>
</evidence>
<dbReference type="AlphaFoldDB" id="A0ABD2QJG8"/>
<proteinExistence type="predicted"/>
<sequence length="59" mass="6857">MLKSVEPPTINMEFKPTFEVYAADIISSSTSMCRSRNGFLAKSRMLYRNFCWYSDNSPH</sequence>
<gene>
    <name evidence="1" type="ORF">Ciccas_002432</name>
</gene>
<dbReference type="EMBL" id="JBJKFK010000192">
    <property type="protein sequence ID" value="KAL3318896.1"/>
    <property type="molecule type" value="Genomic_DNA"/>
</dbReference>
<accession>A0ABD2QJG8</accession>
<dbReference type="Proteomes" id="UP001626550">
    <property type="component" value="Unassembled WGS sequence"/>
</dbReference>
<reference evidence="1 2" key="1">
    <citation type="submission" date="2024-11" db="EMBL/GenBank/DDBJ databases">
        <title>Adaptive evolution of stress response genes in parasites aligns with host niche diversity.</title>
        <authorList>
            <person name="Hahn C."/>
            <person name="Resl P."/>
        </authorList>
    </citation>
    <scope>NUCLEOTIDE SEQUENCE [LARGE SCALE GENOMIC DNA]</scope>
    <source>
        <strain evidence="1">EGGRZ-B1_66</strain>
        <tissue evidence="1">Body</tissue>
    </source>
</reference>
<comment type="caution">
    <text evidence="1">The sequence shown here is derived from an EMBL/GenBank/DDBJ whole genome shotgun (WGS) entry which is preliminary data.</text>
</comment>
<name>A0ABD2QJG8_9PLAT</name>
<organism evidence="1 2">
    <name type="scientific">Cichlidogyrus casuarinus</name>
    <dbReference type="NCBI Taxonomy" id="1844966"/>
    <lineage>
        <taxon>Eukaryota</taxon>
        <taxon>Metazoa</taxon>
        <taxon>Spiralia</taxon>
        <taxon>Lophotrochozoa</taxon>
        <taxon>Platyhelminthes</taxon>
        <taxon>Monogenea</taxon>
        <taxon>Monopisthocotylea</taxon>
        <taxon>Dactylogyridea</taxon>
        <taxon>Ancyrocephalidae</taxon>
        <taxon>Cichlidogyrus</taxon>
    </lineage>
</organism>
<protein>
    <submittedName>
        <fullName evidence="1">Uncharacterized protein</fullName>
    </submittedName>
</protein>